<evidence type="ECO:0000256" key="2">
    <source>
        <dbReference type="ARBA" id="ARBA00022618"/>
    </source>
</evidence>
<evidence type="ECO:0000256" key="5">
    <source>
        <dbReference type="HAMAP-Rule" id="MF_01804"/>
    </source>
</evidence>
<dbReference type="GO" id="GO:0051304">
    <property type="term" value="P:chromosome separation"/>
    <property type="evidence" value="ECO:0007669"/>
    <property type="project" value="InterPro"/>
</dbReference>
<keyword evidence="7" id="KW-1185">Reference proteome</keyword>
<dbReference type="HAMAP" id="MF_01804">
    <property type="entry name" value="ScpB"/>
    <property type="match status" value="1"/>
</dbReference>
<protein>
    <recommendedName>
        <fullName evidence="5">Segregation and condensation protein B</fullName>
    </recommendedName>
</protein>
<dbReference type="PANTHER" id="PTHR34298">
    <property type="entry name" value="SEGREGATION AND CONDENSATION PROTEIN B"/>
    <property type="match status" value="1"/>
</dbReference>
<dbReference type="Gene3D" id="1.10.10.10">
    <property type="entry name" value="Winged helix-like DNA-binding domain superfamily/Winged helix DNA-binding domain"/>
    <property type="match status" value="2"/>
</dbReference>
<dbReference type="Pfam" id="PF04079">
    <property type="entry name" value="SMC_ScpB"/>
    <property type="match status" value="1"/>
</dbReference>
<dbReference type="GO" id="GO:0051301">
    <property type="term" value="P:cell division"/>
    <property type="evidence" value="ECO:0007669"/>
    <property type="project" value="UniProtKB-KW"/>
</dbReference>
<dbReference type="NCBIfam" id="TIGR00281">
    <property type="entry name" value="SMC-Scp complex subunit ScpB"/>
    <property type="match status" value="1"/>
</dbReference>
<dbReference type="PANTHER" id="PTHR34298:SF2">
    <property type="entry name" value="SEGREGATION AND CONDENSATION PROTEIN B"/>
    <property type="match status" value="1"/>
</dbReference>
<evidence type="ECO:0000313" key="6">
    <source>
        <dbReference type="EMBL" id="MRI84829.1"/>
    </source>
</evidence>
<dbReference type="PIRSF" id="PIRSF019345">
    <property type="entry name" value="ScpB"/>
    <property type="match status" value="1"/>
</dbReference>
<keyword evidence="4 5" id="KW-0131">Cell cycle</keyword>
<keyword evidence="2 5" id="KW-0132">Cell division</keyword>
<dbReference type="GO" id="GO:0006260">
    <property type="term" value="P:DNA replication"/>
    <property type="evidence" value="ECO:0007669"/>
    <property type="project" value="UniProtKB-UniRule"/>
</dbReference>
<comment type="function">
    <text evidence="5">Participates in chromosomal partition during cell division. May act via the formation of a condensin-like complex containing Smc and ScpA that pull DNA away from mid-cell into both cell halves.</text>
</comment>
<organism evidence="6 7">
    <name type="scientific">Fundicoccus ignavus</name>
    <dbReference type="NCBI Taxonomy" id="2664442"/>
    <lineage>
        <taxon>Bacteria</taxon>
        <taxon>Bacillati</taxon>
        <taxon>Bacillota</taxon>
        <taxon>Bacilli</taxon>
        <taxon>Lactobacillales</taxon>
        <taxon>Aerococcaceae</taxon>
        <taxon>Fundicoccus</taxon>
    </lineage>
</organism>
<evidence type="ECO:0000256" key="3">
    <source>
        <dbReference type="ARBA" id="ARBA00022829"/>
    </source>
</evidence>
<evidence type="ECO:0000313" key="7">
    <source>
        <dbReference type="Proteomes" id="UP000430975"/>
    </source>
</evidence>
<dbReference type="InterPro" id="IPR036388">
    <property type="entry name" value="WH-like_DNA-bd_sf"/>
</dbReference>
<name>A0A6I2GHS7_9LACT</name>
<evidence type="ECO:0000256" key="4">
    <source>
        <dbReference type="ARBA" id="ARBA00023306"/>
    </source>
</evidence>
<keyword evidence="3 5" id="KW-0159">Chromosome partition</keyword>
<gene>
    <name evidence="5 6" type="primary">scpB</name>
    <name evidence="6" type="ORF">GIY09_02805</name>
</gene>
<sequence length="196" mass="22328">MKLIKRVYAILFVAGQEGVSREQLANSLQVPMKEIDEALQQLKLNFDNDDETPIELVNFNQHFLLVTKKDFAKDVEVYAQSPYKNTLTRAAIETLAIIAYRQPITRLAVDEIRGVSSANMIQKLIGRDLVKEVGRVEAPGRPVLYGITNYFMDYFGLESLEDLPEVEPLALNSESAVEDLFSTKNWQIELFDELEQ</sequence>
<comment type="subunit">
    <text evidence="5">Homodimer. Homodimerization may be required to stabilize the binding of ScpA to the Smc head domains. Component of a cohesin-like complex composed of ScpA, ScpB and the Smc homodimer, in which ScpA and ScpB bind to the head domain of Smc. The presence of the three proteins is required for the association of the complex with DNA.</text>
</comment>
<reference evidence="6 7" key="1">
    <citation type="submission" date="2019-11" db="EMBL/GenBank/DDBJ databases">
        <title>Characterisation of Fundicoccus ignavus gen. nov. sp. nov., a novel genus of the family Aerococcaceae isolated from bulk tank milk.</title>
        <authorList>
            <person name="Siebert A."/>
            <person name="Huptas C."/>
            <person name="Wenning M."/>
            <person name="Scherer S."/>
            <person name="Doll E.V."/>
        </authorList>
    </citation>
    <scope>NUCLEOTIDE SEQUENCE [LARGE SCALE GENOMIC DNA]</scope>
    <source>
        <strain evidence="6 7">WS4759</strain>
    </source>
</reference>
<evidence type="ECO:0000256" key="1">
    <source>
        <dbReference type="ARBA" id="ARBA00022490"/>
    </source>
</evidence>
<comment type="caution">
    <text evidence="6">The sequence shown here is derived from an EMBL/GenBank/DDBJ whole genome shotgun (WGS) entry which is preliminary data.</text>
</comment>
<comment type="similarity">
    <text evidence="5">Belongs to the ScpB family.</text>
</comment>
<comment type="subcellular location">
    <subcellularLocation>
        <location evidence="5">Cytoplasm</location>
    </subcellularLocation>
    <text evidence="5">Associated with two foci at the outer edges of the nucleoid region in young cells, and at four foci within both cell halves in older cells.</text>
</comment>
<proteinExistence type="inferred from homology"/>
<dbReference type="InterPro" id="IPR036390">
    <property type="entry name" value="WH_DNA-bd_sf"/>
</dbReference>
<dbReference type="EMBL" id="WJQS01000002">
    <property type="protein sequence ID" value="MRI84829.1"/>
    <property type="molecule type" value="Genomic_DNA"/>
</dbReference>
<accession>A0A6I2GHS7</accession>
<dbReference type="InterPro" id="IPR005234">
    <property type="entry name" value="ScpB_csome_segregation"/>
</dbReference>
<dbReference type="GO" id="GO:0005737">
    <property type="term" value="C:cytoplasm"/>
    <property type="evidence" value="ECO:0007669"/>
    <property type="project" value="UniProtKB-SubCell"/>
</dbReference>
<keyword evidence="1 5" id="KW-0963">Cytoplasm</keyword>
<dbReference type="Proteomes" id="UP000430975">
    <property type="component" value="Unassembled WGS sequence"/>
</dbReference>
<dbReference type="SUPFAM" id="SSF46785">
    <property type="entry name" value="Winged helix' DNA-binding domain"/>
    <property type="match status" value="2"/>
</dbReference>
<dbReference type="RefSeq" id="WP_153863173.1">
    <property type="nucleotide sequence ID" value="NZ_WJQS01000002.1"/>
</dbReference>
<dbReference type="AlphaFoldDB" id="A0A6I2GHS7"/>